<evidence type="ECO:0000313" key="2">
    <source>
        <dbReference type="Proteomes" id="UP000237000"/>
    </source>
</evidence>
<dbReference type="InParanoid" id="A0A2P5EGV7"/>
<proteinExistence type="predicted"/>
<dbReference type="EMBL" id="JXTC01000157">
    <property type="protein sequence ID" value="PON84762.1"/>
    <property type="molecule type" value="Genomic_DNA"/>
</dbReference>
<organism evidence="1 2">
    <name type="scientific">Trema orientale</name>
    <name type="common">Charcoal tree</name>
    <name type="synonym">Celtis orientalis</name>
    <dbReference type="NCBI Taxonomy" id="63057"/>
    <lineage>
        <taxon>Eukaryota</taxon>
        <taxon>Viridiplantae</taxon>
        <taxon>Streptophyta</taxon>
        <taxon>Embryophyta</taxon>
        <taxon>Tracheophyta</taxon>
        <taxon>Spermatophyta</taxon>
        <taxon>Magnoliopsida</taxon>
        <taxon>eudicotyledons</taxon>
        <taxon>Gunneridae</taxon>
        <taxon>Pentapetalae</taxon>
        <taxon>rosids</taxon>
        <taxon>fabids</taxon>
        <taxon>Rosales</taxon>
        <taxon>Cannabaceae</taxon>
        <taxon>Trema</taxon>
    </lineage>
</organism>
<keyword evidence="2" id="KW-1185">Reference proteome</keyword>
<name>A0A2P5EGV7_TREOI</name>
<evidence type="ECO:0000313" key="1">
    <source>
        <dbReference type="EMBL" id="PON84762.1"/>
    </source>
</evidence>
<gene>
    <name evidence="1" type="ORF">TorRG33x02_194660</name>
</gene>
<sequence>MARKMIKLLAAALSYIREPSCQVWQLVPNEVERKREFKEMKGSIVGFEEEDGTQPKNITKEHVLEEDIANDEEEIMVANKEDDKAADEEGIMR</sequence>
<reference evidence="2" key="1">
    <citation type="submission" date="2016-06" db="EMBL/GenBank/DDBJ databases">
        <title>Parallel loss of symbiosis genes in relatives of nitrogen-fixing non-legume Parasponia.</title>
        <authorList>
            <person name="Van Velzen R."/>
            <person name="Holmer R."/>
            <person name="Bu F."/>
            <person name="Rutten L."/>
            <person name="Van Zeijl A."/>
            <person name="Liu W."/>
            <person name="Santuari L."/>
            <person name="Cao Q."/>
            <person name="Sharma T."/>
            <person name="Shen D."/>
            <person name="Roswanjaya Y."/>
            <person name="Wardhani T."/>
            <person name="Kalhor M.S."/>
            <person name="Jansen J."/>
            <person name="Van den Hoogen J."/>
            <person name="Gungor B."/>
            <person name="Hartog M."/>
            <person name="Hontelez J."/>
            <person name="Verver J."/>
            <person name="Yang W.-C."/>
            <person name="Schijlen E."/>
            <person name="Repin R."/>
            <person name="Schilthuizen M."/>
            <person name="Schranz E."/>
            <person name="Heidstra R."/>
            <person name="Miyata K."/>
            <person name="Fedorova E."/>
            <person name="Kohlen W."/>
            <person name="Bisseling T."/>
            <person name="Smit S."/>
            <person name="Geurts R."/>
        </authorList>
    </citation>
    <scope>NUCLEOTIDE SEQUENCE [LARGE SCALE GENOMIC DNA]</scope>
    <source>
        <strain evidence="2">cv. RG33-2</strain>
    </source>
</reference>
<dbReference type="AlphaFoldDB" id="A0A2P5EGV7"/>
<protein>
    <submittedName>
        <fullName evidence="1">Uncharacterized protein</fullName>
    </submittedName>
</protein>
<comment type="caution">
    <text evidence="1">The sequence shown here is derived from an EMBL/GenBank/DDBJ whole genome shotgun (WGS) entry which is preliminary data.</text>
</comment>
<dbReference type="Proteomes" id="UP000237000">
    <property type="component" value="Unassembled WGS sequence"/>
</dbReference>
<accession>A0A2P5EGV7</accession>